<proteinExistence type="predicted"/>
<comment type="caution">
    <text evidence="1">The sequence shown here is derived from an EMBL/GenBank/DDBJ whole genome shotgun (WGS) entry which is preliminary data.</text>
</comment>
<evidence type="ECO:0000313" key="2">
    <source>
        <dbReference type="Proteomes" id="UP000824533"/>
    </source>
</evidence>
<evidence type="ECO:0000313" key="1">
    <source>
        <dbReference type="EMBL" id="KAJ0173908.1"/>
    </source>
</evidence>
<accession>A0ACC1CQW5</accession>
<keyword evidence="2" id="KW-1185">Reference proteome</keyword>
<gene>
    <name evidence="1" type="ORF">K1T71_010054</name>
</gene>
<dbReference type="Proteomes" id="UP000824533">
    <property type="component" value="Linkage Group LG18"/>
</dbReference>
<dbReference type="EMBL" id="CM034404">
    <property type="protein sequence ID" value="KAJ0173908.1"/>
    <property type="molecule type" value="Genomic_DNA"/>
</dbReference>
<protein>
    <submittedName>
        <fullName evidence="1">Uncharacterized protein</fullName>
    </submittedName>
</protein>
<sequence>MPVKLYKIDGSPPVRAVLMTADILKLDLLTENINTTAGEQMKPEFLQKNPLHTVPVLEDGDFALADSHSIITYLVSKYGAEKRAELYPVDLKTRAIIDQRLFFDTGYVFPRIKDAIMTLLRNKKLLSPEQITSTEEVYGFMEKYLEASKFLAGNHITLADISLVASVSSLDVLVPIDSKYIKLKEWFEVLKNQEWYQNGNVPGLTGFAGFVKATIDQIQNSS</sequence>
<organism evidence="1 2">
    <name type="scientific">Dendrolimus kikuchii</name>
    <dbReference type="NCBI Taxonomy" id="765133"/>
    <lineage>
        <taxon>Eukaryota</taxon>
        <taxon>Metazoa</taxon>
        <taxon>Ecdysozoa</taxon>
        <taxon>Arthropoda</taxon>
        <taxon>Hexapoda</taxon>
        <taxon>Insecta</taxon>
        <taxon>Pterygota</taxon>
        <taxon>Neoptera</taxon>
        <taxon>Endopterygota</taxon>
        <taxon>Lepidoptera</taxon>
        <taxon>Glossata</taxon>
        <taxon>Ditrysia</taxon>
        <taxon>Bombycoidea</taxon>
        <taxon>Lasiocampidae</taxon>
        <taxon>Dendrolimus</taxon>
    </lineage>
</organism>
<reference evidence="1 2" key="1">
    <citation type="journal article" date="2021" name="Front. Genet.">
        <title>Chromosome-Level Genome Assembly Reveals Significant Gene Expansion in the Toll and IMD Signaling Pathways of Dendrolimus kikuchii.</title>
        <authorList>
            <person name="Zhou J."/>
            <person name="Wu P."/>
            <person name="Xiong Z."/>
            <person name="Liu N."/>
            <person name="Zhao N."/>
            <person name="Ji M."/>
            <person name="Qiu Y."/>
            <person name="Yang B."/>
        </authorList>
    </citation>
    <scope>NUCLEOTIDE SEQUENCE [LARGE SCALE GENOMIC DNA]</scope>
    <source>
        <strain evidence="1">Ann1</strain>
    </source>
</reference>
<name>A0ACC1CQW5_9NEOP</name>